<protein>
    <submittedName>
        <fullName evidence="2">Uncharacterized protein</fullName>
    </submittedName>
</protein>
<reference evidence="2 3" key="1">
    <citation type="submission" date="2014-02" db="EMBL/GenBank/DDBJ databases">
        <title>The small core and large imbalanced accessory genome model reveals a collaborative survival strategy of Sorangium cellulosum strains in nature.</title>
        <authorList>
            <person name="Han K."/>
            <person name="Peng R."/>
            <person name="Blom J."/>
            <person name="Li Y.-Z."/>
        </authorList>
    </citation>
    <scope>NUCLEOTIDE SEQUENCE [LARGE SCALE GENOMIC DNA]</scope>
    <source>
        <strain evidence="2 3">So0157-18</strain>
    </source>
</reference>
<dbReference type="EMBL" id="JELX01004461">
    <property type="protein sequence ID" value="KYF47853.1"/>
    <property type="molecule type" value="Genomic_DNA"/>
</dbReference>
<name>A0A150NZU7_SORCE</name>
<sequence>MASYFISGKMCAFSARGAPMPKRRWFHSSGMRRSDNVIHVSPTLMWELSWVRKMGLEDIDWDPARYCVCCRAERAARGEAVEALAPPSKTRPNVCVRDDGEHATPSGSPPRSSSGSGGMPRPLKLVRPPRPEPDEA</sequence>
<dbReference type="AlphaFoldDB" id="A0A150NZU7"/>
<proteinExistence type="predicted"/>
<accession>A0A150NZU7</accession>
<evidence type="ECO:0000313" key="3">
    <source>
        <dbReference type="Proteomes" id="UP000075604"/>
    </source>
</evidence>
<comment type="caution">
    <text evidence="2">The sequence shown here is derived from an EMBL/GenBank/DDBJ whole genome shotgun (WGS) entry which is preliminary data.</text>
</comment>
<feature type="compositionally biased region" description="Low complexity" evidence="1">
    <location>
        <begin position="105"/>
        <end position="126"/>
    </location>
</feature>
<organism evidence="2 3">
    <name type="scientific">Sorangium cellulosum</name>
    <name type="common">Polyangium cellulosum</name>
    <dbReference type="NCBI Taxonomy" id="56"/>
    <lineage>
        <taxon>Bacteria</taxon>
        <taxon>Pseudomonadati</taxon>
        <taxon>Myxococcota</taxon>
        <taxon>Polyangia</taxon>
        <taxon>Polyangiales</taxon>
        <taxon>Polyangiaceae</taxon>
        <taxon>Sorangium</taxon>
    </lineage>
</organism>
<evidence type="ECO:0000313" key="2">
    <source>
        <dbReference type="EMBL" id="KYF47853.1"/>
    </source>
</evidence>
<feature type="region of interest" description="Disordered" evidence="1">
    <location>
        <begin position="79"/>
        <end position="136"/>
    </location>
</feature>
<dbReference type="Proteomes" id="UP000075604">
    <property type="component" value="Unassembled WGS sequence"/>
</dbReference>
<evidence type="ECO:0000256" key="1">
    <source>
        <dbReference type="SAM" id="MobiDB-lite"/>
    </source>
</evidence>
<gene>
    <name evidence="2" type="ORF">BE04_19670</name>
</gene>